<dbReference type="Pfam" id="PF04998">
    <property type="entry name" value="RNA_pol_Rpb1_5"/>
    <property type="match status" value="1"/>
</dbReference>
<gene>
    <name evidence="7" type="primary">rpoC</name>
    <name evidence="10" type="ORF">GGR06_002814</name>
</gene>
<dbReference type="RefSeq" id="WP_183208982.1">
    <property type="nucleotide sequence ID" value="NZ_JACIER010000011.1"/>
</dbReference>
<accession>A0A840D9D1</accession>
<dbReference type="HAMAP" id="MF_01322">
    <property type="entry name" value="RNApol_bact_RpoC"/>
    <property type="match status" value="1"/>
</dbReference>
<keyword evidence="1 7" id="KW-0240">DNA-directed RNA polymerase</keyword>
<dbReference type="GO" id="GO:0006351">
    <property type="term" value="P:DNA-templated transcription"/>
    <property type="evidence" value="ECO:0007669"/>
    <property type="project" value="UniProtKB-UniRule"/>
</dbReference>
<evidence type="ECO:0000256" key="8">
    <source>
        <dbReference type="RuleBase" id="RU004279"/>
    </source>
</evidence>
<feature type="binding site" evidence="7">
    <location>
        <position position="68"/>
    </location>
    <ligand>
        <name>Zn(2+)</name>
        <dbReference type="ChEBI" id="CHEBI:29105"/>
        <label>1</label>
    </ligand>
</feature>
<keyword evidence="7" id="KW-0460">Magnesium</keyword>
<feature type="domain" description="RNA polymerase N-terminal" evidence="9">
    <location>
        <begin position="247"/>
        <end position="526"/>
    </location>
</feature>
<evidence type="ECO:0000256" key="7">
    <source>
        <dbReference type="HAMAP-Rule" id="MF_01322"/>
    </source>
</evidence>
<dbReference type="GO" id="GO:0000428">
    <property type="term" value="C:DNA-directed RNA polymerase complex"/>
    <property type="evidence" value="ECO:0007669"/>
    <property type="project" value="UniProtKB-KW"/>
</dbReference>
<reference evidence="10" key="1">
    <citation type="submission" date="2020-08" db="EMBL/GenBank/DDBJ databases">
        <title>Genomic Encyclopedia of Type Strains, Phase IV (KMG-IV): sequencing the most valuable type-strain genomes for metagenomic binning, comparative biology and taxonomic classification.</title>
        <authorList>
            <person name="Goeker M."/>
        </authorList>
    </citation>
    <scope>NUCLEOTIDE SEQUENCE [LARGE SCALE GENOMIC DNA]</scope>
    <source>
        <strain evidence="10">DSM 105720</strain>
    </source>
</reference>
<dbReference type="InterPro" id="IPR042102">
    <property type="entry name" value="RNA_pol_Rpb1_3_sf"/>
</dbReference>
<dbReference type="GO" id="GO:0008270">
    <property type="term" value="F:zinc ion binding"/>
    <property type="evidence" value="ECO:0007669"/>
    <property type="project" value="UniProtKB-UniRule"/>
</dbReference>
<feature type="binding site" evidence="7">
    <location>
        <position position="66"/>
    </location>
    <ligand>
        <name>Zn(2+)</name>
        <dbReference type="ChEBI" id="CHEBI:29105"/>
        <label>1</label>
    </ligand>
</feature>
<dbReference type="Gene3D" id="1.10.1790.20">
    <property type="match status" value="1"/>
</dbReference>
<feature type="binding site" evidence="7">
    <location>
        <position position="476"/>
    </location>
    <ligand>
        <name>Mg(2+)</name>
        <dbReference type="ChEBI" id="CHEBI:18420"/>
    </ligand>
</feature>
<dbReference type="Pfam" id="PF04983">
    <property type="entry name" value="RNA_pol_Rpb1_3"/>
    <property type="match status" value="1"/>
</dbReference>
<dbReference type="PANTHER" id="PTHR19376">
    <property type="entry name" value="DNA-DIRECTED RNA POLYMERASE"/>
    <property type="match status" value="1"/>
</dbReference>
<comment type="subunit">
    <text evidence="7">The RNAP catalytic core consists of 2 alpha, 1 beta, 1 beta' and 1 omega subunit. When a sigma factor is associated with the core the holoenzyme is formed, which can initiate transcription.</text>
</comment>
<comment type="function">
    <text evidence="7 8">DNA-dependent RNA polymerase catalyzes the transcription of DNA into RNA using the four ribonucleoside triphosphates as substrates.</text>
</comment>
<keyword evidence="7" id="KW-0862">Zinc</keyword>
<dbReference type="CDD" id="cd02655">
    <property type="entry name" value="RNAP_beta'_C"/>
    <property type="match status" value="1"/>
</dbReference>
<dbReference type="Gene3D" id="1.10.150.390">
    <property type="match status" value="1"/>
</dbReference>
<evidence type="ECO:0000256" key="4">
    <source>
        <dbReference type="ARBA" id="ARBA00022723"/>
    </source>
</evidence>
<dbReference type="InterPro" id="IPR007083">
    <property type="entry name" value="RNA_pol_Rpb1_4"/>
</dbReference>
<dbReference type="Gene3D" id="2.40.40.20">
    <property type="match status" value="1"/>
</dbReference>
<feature type="binding site" evidence="7">
    <location>
        <position position="896"/>
    </location>
    <ligand>
        <name>Zn(2+)</name>
        <dbReference type="ChEBI" id="CHEBI:29105"/>
        <label>2</label>
    </ligand>
</feature>
<dbReference type="Pfam" id="PF00623">
    <property type="entry name" value="RNA_pol_Rpb1_2"/>
    <property type="match status" value="1"/>
</dbReference>
<dbReference type="InterPro" id="IPR006592">
    <property type="entry name" value="RNA_pol_N"/>
</dbReference>
<dbReference type="GO" id="GO:0003677">
    <property type="term" value="F:DNA binding"/>
    <property type="evidence" value="ECO:0007669"/>
    <property type="project" value="UniProtKB-UniRule"/>
</dbReference>
<dbReference type="Pfam" id="PF04997">
    <property type="entry name" value="RNA_pol_Rpb1_1"/>
    <property type="match status" value="1"/>
</dbReference>
<comment type="cofactor">
    <cofactor evidence="7">
        <name>Mg(2+)</name>
        <dbReference type="ChEBI" id="CHEBI:18420"/>
    </cofactor>
    <text evidence="7">Binds 1 Mg(2+) ion per subunit.</text>
</comment>
<protein>
    <recommendedName>
        <fullName evidence="7">DNA-directed RNA polymerase subunit beta'</fullName>
        <shortName evidence="7">RNAP subunit beta'</shortName>
        <ecNumber evidence="7">2.7.7.6</ecNumber>
    </recommendedName>
    <alternativeName>
        <fullName evidence="7">RNA polymerase subunit beta'</fullName>
    </alternativeName>
    <alternativeName>
        <fullName evidence="7">Transcriptase subunit beta'</fullName>
    </alternativeName>
</protein>
<comment type="caution">
    <text evidence="10">The sequence shown here is derived from an EMBL/GenBank/DDBJ whole genome shotgun (WGS) entry which is preliminary data.</text>
</comment>
<keyword evidence="4 7" id="KW-0479">Metal-binding</keyword>
<dbReference type="Gene3D" id="1.10.40.90">
    <property type="match status" value="1"/>
</dbReference>
<feature type="binding site" evidence="7">
    <location>
        <position position="472"/>
    </location>
    <ligand>
        <name>Mg(2+)</name>
        <dbReference type="ChEBI" id="CHEBI:18420"/>
    </ligand>
</feature>
<dbReference type="InterPro" id="IPR038120">
    <property type="entry name" value="Rpb1_funnel_sf"/>
</dbReference>
<evidence type="ECO:0000256" key="2">
    <source>
        <dbReference type="ARBA" id="ARBA00022679"/>
    </source>
</evidence>
<evidence type="ECO:0000259" key="9">
    <source>
        <dbReference type="SMART" id="SM00663"/>
    </source>
</evidence>
<evidence type="ECO:0000313" key="11">
    <source>
        <dbReference type="Proteomes" id="UP000560658"/>
    </source>
</evidence>
<comment type="cofactor">
    <cofactor evidence="7">
        <name>Zn(2+)</name>
        <dbReference type="ChEBI" id="CHEBI:29105"/>
    </cofactor>
    <text evidence="7">Binds 2 Zn(2+) ions per subunit.</text>
</comment>
<feature type="binding site" evidence="7">
    <location>
        <position position="81"/>
    </location>
    <ligand>
        <name>Zn(2+)</name>
        <dbReference type="ChEBI" id="CHEBI:29105"/>
        <label>1</label>
    </ligand>
</feature>
<dbReference type="Proteomes" id="UP000560658">
    <property type="component" value="Unassembled WGS sequence"/>
</dbReference>
<dbReference type="SMART" id="SM00663">
    <property type="entry name" value="RPOLA_N"/>
    <property type="match status" value="1"/>
</dbReference>
<feature type="binding site" evidence="7">
    <location>
        <position position="474"/>
    </location>
    <ligand>
        <name>Mg(2+)</name>
        <dbReference type="ChEBI" id="CHEBI:18420"/>
    </ligand>
</feature>
<evidence type="ECO:0000256" key="5">
    <source>
        <dbReference type="ARBA" id="ARBA00023163"/>
    </source>
</evidence>
<dbReference type="GO" id="GO:0003899">
    <property type="term" value="F:DNA-directed RNA polymerase activity"/>
    <property type="evidence" value="ECO:0007669"/>
    <property type="project" value="UniProtKB-UniRule"/>
</dbReference>
<keyword evidence="5 7" id="KW-0804">Transcription</keyword>
<feature type="binding site" evidence="7">
    <location>
        <position position="889"/>
    </location>
    <ligand>
        <name>Zn(2+)</name>
        <dbReference type="ChEBI" id="CHEBI:29105"/>
        <label>2</label>
    </ligand>
</feature>
<proteinExistence type="inferred from homology"/>
<evidence type="ECO:0000313" key="10">
    <source>
        <dbReference type="EMBL" id="MBB4045012.1"/>
    </source>
</evidence>
<dbReference type="InterPro" id="IPR000722">
    <property type="entry name" value="RNA_pol_asu"/>
</dbReference>
<dbReference type="InterPro" id="IPR012754">
    <property type="entry name" value="DNA-dir_RpoC_beta_prime_bact"/>
</dbReference>
<dbReference type="InterPro" id="IPR007080">
    <property type="entry name" value="RNA_pol_Rpb1_1"/>
</dbReference>
<dbReference type="InterPro" id="IPR007081">
    <property type="entry name" value="RNA_pol_Rpb1_5"/>
</dbReference>
<comment type="catalytic activity">
    <reaction evidence="6 7 8">
        <text>RNA(n) + a ribonucleoside 5'-triphosphate = RNA(n+1) + diphosphate</text>
        <dbReference type="Rhea" id="RHEA:21248"/>
        <dbReference type="Rhea" id="RHEA-COMP:14527"/>
        <dbReference type="Rhea" id="RHEA-COMP:17342"/>
        <dbReference type="ChEBI" id="CHEBI:33019"/>
        <dbReference type="ChEBI" id="CHEBI:61557"/>
        <dbReference type="ChEBI" id="CHEBI:140395"/>
        <dbReference type="EC" id="2.7.7.6"/>
    </reaction>
</comment>
<keyword evidence="11" id="KW-1185">Reference proteome</keyword>
<keyword evidence="2 7" id="KW-0808">Transferase</keyword>
<dbReference type="SUPFAM" id="SSF64484">
    <property type="entry name" value="beta and beta-prime subunits of DNA dependent RNA-polymerase"/>
    <property type="match status" value="1"/>
</dbReference>
<dbReference type="InterPro" id="IPR045867">
    <property type="entry name" value="DNA-dir_RpoC_beta_prime"/>
</dbReference>
<comment type="similarity">
    <text evidence="7 8">Belongs to the RNA polymerase beta' chain family.</text>
</comment>
<dbReference type="Gene3D" id="1.10.274.100">
    <property type="entry name" value="RNA polymerase Rpb1, domain 3"/>
    <property type="match status" value="2"/>
</dbReference>
<feature type="binding site" evidence="7">
    <location>
        <position position="815"/>
    </location>
    <ligand>
        <name>Zn(2+)</name>
        <dbReference type="ChEBI" id="CHEBI:29105"/>
        <label>2</label>
    </ligand>
</feature>
<evidence type="ECO:0000256" key="1">
    <source>
        <dbReference type="ARBA" id="ARBA00022478"/>
    </source>
</evidence>
<dbReference type="Gene3D" id="1.10.132.30">
    <property type="match status" value="1"/>
</dbReference>
<organism evidence="10 11">
    <name type="scientific">Bacteroides reticulotermitis</name>
    <dbReference type="NCBI Taxonomy" id="1133319"/>
    <lineage>
        <taxon>Bacteria</taxon>
        <taxon>Pseudomonadati</taxon>
        <taxon>Bacteroidota</taxon>
        <taxon>Bacteroidia</taxon>
        <taxon>Bacteroidales</taxon>
        <taxon>Bacteroidaceae</taxon>
        <taxon>Bacteroides</taxon>
    </lineage>
</organism>
<evidence type="ECO:0000256" key="6">
    <source>
        <dbReference type="ARBA" id="ARBA00048552"/>
    </source>
</evidence>
<dbReference type="GO" id="GO:0000287">
    <property type="term" value="F:magnesium ion binding"/>
    <property type="evidence" value="ECO:0007669"/>
    <property type="project" value="UniProtKB-UniRule"/>
</dbReference>
<dbReference type="Gene3D" id="2.40.50.100">
    <property type="match status" value="3"/>
</dbReference>
<keyword evidence="3 7" id="KW-0548">Nucleotidyltransferase</keyword>
<dbReference type="EC" id="2.7.7.6" evidence="7"/>
<sequence>MAFRKENKSKSNFSKISIGLASPEEILENSSGEVLKPETINYRTYKPERDGLFCERIFGPIKDYECHCGKYKRIRYKGIVCDRCGVEVTEKKVRRERMGHIQLVVPVAHIWYFRSLPNKIGYLLGVPTKKLDSIIYYERYVVIQAGVKAEDGVAEFDLLSEEEYLDILDTLPKDNQYLEDTDPNKFIAKMGAEAIYDLLARLDLDVLSYDLRHRASNDTSQQRKNEALKRLQVVESFRASRGRNKPEWMIVRIVPVIPPELRPLVPLDGGRFATSDLNDLYRRVIIRNNRLKRLIEIKAPEVILRNEKRMLQESVDSLFDNSRKSSAVKTDANRPLKSLSDSLKGKQGRFRQNLLGKRVDYSARSVIVVGPELKMGECGIPTLMAAELYKPFIIRKLIERGIVKTVKSAKKIVDRKEAVIWDILEHVMKGHPVLLNRAPTLHRLGIQAFQPKMIEGKAIQLHPLACTAFNADFDGDQMAVHLPLSNEAILEAQMLMLQSHNILNPANGAPITVPAQDMVLGLYYITKLRFGAKGEGLTFYGPEEALIAYNEGRVDIHAPVKVVVKDLDENGEIVDIMRETSVGRVIVNEIVPPEAGYINEIISKKSLRDIISNVIKVCGVAKAADFLDGIKNLGYQTAFKGGLSFNLGDIIIPEEKEKLVQKGYDEVEQVVNNYNMGFITNNERYNQVIDIWTHVNSELSNILMKTISSDDQGFNSVYMMLDSGARGSKEQIRQLSGMRGLMAKPQKAGAEGGQIIENPILSNFKEGLSVLEYFISTHGARKGLADTALKTADAGYLTRRLVDVSHDVIITEEDCGTLRGLVCADLKNNDEVIATLYERILGRVSVHDIIHPTTGELLVTGGEEITEEVAKKIQNSPIESVEIRSVLTCESKKGVCAKCYGRNLATSRMVQKGEAVGVIAAQSIGEPGTQLTLRTFHAGGTAANIAANATIIAKNDSRLEFEELRTVDTVDGSGQAAKAVVGRLAEVRFVDVNTGIVLSTHNVPYGSTLYVSDGDLVERDQLIAKWDPFNAVIISEATGKIEFEGVVENVTYKVESDEATGLREIIIIESKDKTKVPSAHIFSEAGELIRTYNLPVGGHVIVENGQKVKAGEVIVKIPRAVGKAGDITGGLPRVTELFEARNPSNPAVVSEIDGEVAMGKIKRGNREIIVTSKTGEVKKYLVALSKQILVQENDYVRAGTPLSDGATTPADILAIKGPTAVQEYIVNEVQDVYRLQGVKINDKHFEIIVRQMMRKVQIEEPGDTRFLEQQVVDKLEFMEENDRVWGKKVVLDAGDSQNLLRGQIVTARKLRDENSMLKRRDLKPIEVRDAVAATSTQILQGITRAALQTSSFMSAASFQETTKVLNEAAINGKIDKLEGMKENVICGHLIPAGTGQREFEKIIVGSKEEYDRILANKKTVLDYNEVE</sequence>
<dbReference type="PANTHER" id="PTHR19376:SF54">
    <property type="entry name" value="DNA-DIRECTED RNA POLYMERASE SUBUNIT BETA"/>
    <property type="match status" value="1"/>
</dbReference>
<dbReference type="CDD" id="cd01609">
    <property type="entry name" value="RNAP_beta'_N"/>
    <property type="match status" value="1"/>
</dbReference>
<feature type="binding site" evidence="7">
    <location>
        <position position="899"/>
    </location>
    <ligand>
        <name>Zn(2+)</name>
        <dbReference type="ChEBI" id="CHEBI:29105"/>
        <label>2</label>
    </ligand>
</feature>
<name>A0A840D9D1_9BACE</name>
<dbReference type="EMBL" id="JACIER010000011">
    <property type="protein sequence ID" value="MBB4045012.1"/>
    <property type="molecule type" value="Genomic_DNA"/>
</dbReference>
<dbReference type="NCBIfam" id="TIGR02386">
    <property type="entry name" value="rpoC_TIGR"/>
    <property type="match status" value="1"/>
</dbReference>
<evidence type="ECO:0000256" key="3">
    <source>
        <dbReference type="ARBA" id="ARBA00022695"/>
    </source>
</evidence>
<dbReference type="Pfam" id="PF05000">
    <property type="entry name" value="RNA_pol_Rpb1_4"/>
    <property type="match status" value="1"/>
</dbReference>
<dbReference type="InterPro" id="IPR044893">
    <property type="entry name" value="RNA_pol_Rpb1_clamp_domain"/>
</dbReference>
<feature type="binding site" evidence="7">
    <location>
        <position position="84"/>
    </location>
    <ligand>
        <name>Zn(2+)</name>
        <dbReference type="ChEBI" id="CHEBI:29105"/>
        <label>1</label>
    </ligand>
</feature>
<dbReference type="InterPro" id="IPR007066">
    <property type="entry name" value="RNA_pol_Rpb1_3"/>
</dbReference>
<dbReference type="Gene3D" id="4.10.860.120">
    <property type="entry name" value="RNA polymerase II, clamp domain"/>
    <property type="match status" value="1"/>
</dbReference>